<keyword evidence="3" id="KW-1185">Reference proteome</keyword>
<name>A0A4S8PTL0_9ACTN</name>
<organism evidence="2 3">
    <name type="scientific">Glycomyces buryatensis</name>
    <dbReference type="NCBI Taxonomy" id="2570927"/>
    <lineage>
        <taxon>Bacteria</taxon>
        <taxon>Bacillati</taxon>
        <taxon>Actinomycetota</taxon>
        <taxon>Actinomycetes</taxon>
        <taxon>Glycomycetales</taxon>
        <taxon>Glycomycetaceae</taxon>
        <taxon>Glycomyces</taxon>
    </lineage>
</organism>
<evidence type="ECO:0000313" key="2">
    <source>
        <dbReference type="EMBL" id="THV33671.1"/>
    </source>
</evidence>
<dbReference type="CDD" id="cd05155">
    <property type="entry name" value="APH_ChoK_like_1"/>
    <property type="match status" value="1"/>
</dbReference>
<dbReference type="PANTHER" id="PTHR21310">
    <property type="entry name" value="AMINOGLYCOSIDE PHOSPHOTRANSFERASE-RELATED-RELATED"/>
    <property type="match status" value="1"/>
</dbReference>
<evidence type="ECO:0000313" key="3">
    <source>
        <dbReference type="Proteomes" id="UP000308760"/>
    </source>
</evidence>
<protein>
    <submittedName>
        <fullName evidence="2">Aminoglycoside phosphotransferase family protein</fullName>
    </submittedName>
</protein>
<dbReference type="Pfam" id="PF01636">
    <property type="entry name" value="APH"/>
    <property type="match status" value="1"/>
</dbReference>
<dbReference type="SUPFAM" id="SSF56112">
    <property type="entry name" value="Protein kinase-like (PK-like)"/>
    <property type="match status" value="1"/>
</dbReference>
<reference evidence="3" key="1">
    <citation type="submission" date="2019-04" db="EMBL/GenBank/DDBJ databases">
        <title>Nocardioides xinjiangensis sp. nov.</title>
        <authorList>
            <person name="Liu S."/>
        </authorList>
    </citation>
    <scope>NUCLEOTIDE SEQUENCE [LARGE SCALE GENOMIC DNA]</scope>
    <source>
        <strain evidence="3">18</strain>
    </source>
</reference>
<dbReference type="Proteomes" id="UP000308760">
    <property type="component" value="Unassembled WGS sequence"/>
</dbReference>
<dbReference type="PANTHER" id="PTHR21310:SF42">
    <property type="entry name" value="BIFUNCTIONAL AAC_APH"/>
    <property type="match status" value="1"/>
</dbReference>
<sequence length="306" mass="33080">MGDYDIDENFVRALLEEQHPDLAELELRPTPGGWDNRMWRLGEDLAVRIPLTANAPTLLRNEHRWLPILAPRLPLPVPVPARISEPSERFARPWIITTWVPGEPADRAPLTRVPQAAEALAGFLRALHLPAPPEAPVSPGRGVSLGSLPARFEHQMEYQAQTDIDAVHLRDIWDDAVAAPEWTGPPVWLHGDLHPANVVVADGTLAGVIDFGDLCGGDPATDLASAWLLLPDGEAKRFFAAYGGADAATIRRARGWALLGCLSLMEIGHAGDMGWPGGKPTWGPAGRAAMERLLVSGDVTGLADRP</sequence>
<dbReference type="InterPro" id="IPR002575">
    <property type="entry name" value="Aminoglycoside_PTrfase"/>
</dbReference>
<dbReference type="InterPro" id="IPR011009">
    <property type="entry name" value="Kinase-like_dom_sf"/>
</dbReference>
<proteinExistence type="predicted"/>
<dbReference type="Gene3D" id="3.90.1200.10">
    <property type="match status" value="1"/>
</dbReference>
<gene>
    <name evidence="2" type="ORF">FAB82_26420</name>
</gene>
<reference evidence="2 3" key="2">
    <citation type="submission" date="2019-05" db="EMBL/GenBank/DDBJ databases">
        <title>Glycomyces buryatensis sp. nov.</title>
        <authorList>
            <person name="Nikitina E."/>
        </authorList>
    </citation>
    <scope>NUCLEOTIDE SEQUENCE [LARGE SCALE GENOMIC DNA]</scope>
    <source>
        <strain evidence="2 3">18</strain>
    </source>
</reference>
<dbReference type="RefSeq" id="WP_136537552.1">
    <property type="nucleotide sequence ID" value="NZ_STGY01000083.1"/>
</dbReference>
<feature type="domain" description="Aminoglycoside phosphotransferase" evidence="1">
    <location>
        <begin position="27"/>
        <end position="256"/>
    </location>
</feature>
<keyword evidence="2" id="KW-0808">Transferase</keyword>
<accession>A0A4S8PTL0</accession>
<evidence type="ECO:0000259" key="1">
    <source>
        <dbReference type="Pfam" id="PF01636"/>
    </source>
</evidence>
<dbReference type="OrthoDB" id="9797603at2"/>
<dbReference type="AlphaFoldDB" id="A0A4S8PTL0"/>
<comment type="caution">
    <text evidence="2">The sequence shown here is derived from an EMBL/GenBank/DDBJ whole genome shotgun (WGS) entry which is preliminary data.</text>
</comment>
<dbReference type="EMBL" id="STGY01000083">
    <property type="protein sequence ID" value="THV33671.1"/>
    <property type="molecule type" value="Genomic_DNA"/>
</dbReference>
<dbReference type="InterPro" id="IPR051678">
    <property type="entry name" value="AGP_Transferase"/>
</dbReference>
<dbReference type="GO" id="GO:0016740">
    <property type="term" value="F:transferase activity"/>
    <property type="evidence" value="ECO:0007669"/>
    <property type="project" value="UniProtKB-KW"/>
</dbReference>
<dbReference type="Gene3D" id="3.30.200.20">
    <property type="entry name" value="Phosphorylase Kinase, domain 1"/>
    <property type="match status" value="1"/>
</dbReference>